<name>A0A087AJL5_9BIFI</name>
<dbReference type="OrthoDB" id="3237872at2"/>
<dbReference type="Proteomes" id="UP000029067">
    <property type="component" value="Unassembled WGS sequence"/>
</dbReference>
<comment type="caution">
    <text evidence="1">The sequence shown here is derived from an EMBL/GenBank/DDBJ whole genome shotgun (WGS) entry which is preliminary data.</text>
</comment>
<dbReference type="STRING" id="1688.BCUN_1786"/>
<reference evidence="1 2" key="1">
    <citation type="submission" date="2014-03" db="EMBL/GenBank/DDBJ databases">
        <title>Genomics of Bifidobacteria.</title>
        <authorList>
            <person name="Ventura M."/>
            <person name="Milani C."/>
            <person name="Lugli G.A."/>
        </authorList>
    </citation>
    <scope>NUCLEOTIDE SEQUENCE [LARGE SCALE GENOMIC DNA]</scope>
    <source>
        <strain evidence="1 2">LMG 10738</strain>
    </source>
</reference>
<dbReference type="InterPro" id="IPR011990">
    <property type="entry name" value="TPR-like_helical_dom_sf"/>
</dbReference>
<evidence type="ECO:0000313" key="2">
    <source>
        <dbReference type="Proteomes" id="UP000029067"/>
    </source>
</evidence>
<proteinExistence type="predicted"/>
<dbReference type="AlphaFoldDB" id="A0A087AJL5"/>
<protein>
    <submittedName>
        <fullName evidence="1">Putative tetratricopeptide repeat-containing domain protein</fullName>
    </submittedName>
</protein>
<dbReference type="RefSeq" id="WP_051921039.1">
    <property type="nucleotide sequence ID" value="NZ_JGYV01000028.1"/>
</dbReference>
<accession>A0A087AJL5</accession>
<organism evidence="1 2">
    <name type="scientific">Bifidobacterium cuniculi</name>
    <dbReference type="NCBI Taxonomy" id="1688"/>
    <lineage>
        <taxon>Bacteria</taxon>
        <taxon>Bacillati</taxon>
        <taxon>Actinomycetota</taxon>
        <taxon>Actinomycetes</taxon>
        <taxon>Bifidobacteriales</taxon>
        <taxon>Bifidobacteriaceae</taxon>
        <taxon>Bifidobacterium</taxon>
    </lineage>
</organism>
<gene>
    <name evidence="1" type="ORF">BCUN_1786</name>
</gene>
<evidence type="ECO:0000313" key="1">
    <source>
        <dbReference type="EMBL" id="KFI58965.1"/>
    </source>
</evidence>
<dbReference type="Gene3D" id="1.25.40.10">
    <property type="entry name" value="Tetratricopeptide repeat domain"/>
    <property type="match status" value="1"/>
</dbReference>
<dbReference type="EMBL" id="JGYV01000028">
    <property type="protein sequence ID" value="KFI58965.1"/>
    <property type="molecule type" value="Genomic_DNA"/>
</dbReference>
<keyword evidence="2" id="KW-1185">Reference proteome</keyword>
<dbReference type="eggNOG" id="COG0457">
    <property type="taxonomic scope" value="Bacteria"/>
</dbReference>
<sequence>MAAARGFYRLPLISHSIPLTPIPNQSPMEVYNIAKDIEQPAGGRGYVVHVVGRRKVEILAWLSDDMCAYPTDRPLAQEPEGYPQVQFDEHHDGRGGDVHLVPPSGRMATLATYDGDFRRAHLAGSVVPLGTYLEGTHPTEVLLAACWLANCHFRTAAPDAPAAGPDRQPAPSAGLIRDVAFDAIVSKPLPDAVDELIYRGMTNAQDATPFERYAARQLVEAGAAGLRPIAAQHQLGAIRLDSTHLFWLSIQDELDDGERTTALAVESALNRLVATEREACSQDGGLGMMATLSEGQLDAAGSATLHQWAAHARFVAEQAGRDNPWATMRGTTAARGGIWDVTTAFVAICERLVLPHRLEYRCQVDPASGQMAIRFAAPRVAMFPSSTYTADGWRELRDRRGALVASYTLRLAALLAHAAFVAGVAVTNVDVTACDGSLEGTPVLSLGFDRMPFTMDTLRAMTSGRLDQPTDDTDPAAVLGVLQPARQRVQFAPDGSLAPVEPLPIADALQAQRVPLWSDTRPLPDDLRSLLRAETAGELDIMHDTASISGSEVFDIYRDQEQAASGVGGEFELESALMQLENELPPRDPALKPLYCEYPVMRMMVSLTEGDEGTRYWKVPDGIYNAHMGLERMRRANGDLGGALAQGRACEDIAPTTVQPFVEQSMDAVEVGDDYAKSVDVLMRALELAVMPMDVNFAYYRLAYALWQMKSHEAALACYAMTLSMPETSFTPSARHEVEELLGQMDAKEVPDRERAEQMLRAAGIPVAPSRAVLDTVAKATIRLVDAGFPLAAEHGVWTLWAYRREDVIQALRRCMLFGAGEGQLPQ</sequence>